<dbReference type="AlphaFoldDB" id="A0AAW4PGP6"/>
<comment type="caution">
    <text evidence="2">The sequence shown here is derived from an EMBL/GenBank/DDBJ whole genome shotgun (WGS) entry which is preliminary data.</text>
</comment>
<dbReference type="GO" id="GO:0006633">
    <property type="term" value="P:fatty acid biosynthetic process"/>
    <property type="evidence" value="ECO:0007669"/>
    <property type="project" value="TreeGrafter"/>
</dbReference>
<keyword evidence="3" id="KW-1185">Reference proteome</keyword>
<dbReference type="InterPro" id="IPR002539">
    <property type="entry name" value="MaoC-like_dom"/>
</dbReference>
<evidence type="ECO:0000313" key="3">
    <source>
        <dbReference type="Proteomes" id="UP001430455"/>
    </source>
</evidence>
<organism evidence="2 3">
    <name type="scientific">Haloarcula nitratireducens</name>
    <dbReference type="NCBI Taxonomy" id="2487749"/>
    <lineage>
        <taxon>Archaea</taxon>
        <taxon>Methanobacteriati</taxon>
        <taxon>Methanobacteriota</taxon>
        <taxon>Stenosarchaea group</taxon>
        <taxon>Halobacteria</taxon>
        <taxon>Halobacteriales</taxon>
        <taxon>Haloarculaceae</taxon>
        <taxon>Haloarcula</taxon>
    </lineage>
</organism>
<feature type="domain" description="MaoC-like" evidence="1">
    <location>
        <begin position="57"/>
        <end position="149"/>
    </location>
</feature>
<dbReference type="InterPro" id="IPR050965">
    <property type="entry name" value="UPF0336/Enoyl-CoA_hydratase"/>
</dbReference>
<sequence>MFSSVVTAHRVAAATMGVQLTDTDEATREAVDRIGAGETLSEWAVERSEHDPTRLEVGDSVEFTKTIAATDVRQFAAASGDTNPLHLDEAFAEQTRFQERIGHGTLAGGLISAALARLPGLTIYLSQDLEFHNPVGIGERLTAECEIVEELADHQYRLSTSVVDDSDVLIDGEAVVLVDDHLE</sequence>
<dbReference type="InterPro" id="IPR029069">
    <property type="entry name" value="HotDog_dom_sf"/>
</dbReference>
<proteinExistence type="predicted"/>
<dbReference type="Gene3D" id="3.10.129.10">
    <property type="entry name" value="Hotdog Thioesterase"/>
    <property type="match status" value="1"/>
</dbReference>
<dbReference type="Pfam" id="PF01575">
    <property type="entry name" value="MaoC_dehydratas"/>
    <property type="match status" value="1"/>
</dbReference>
<dbReference type="RefSeq" id="WP_220581846.1">
    <property type="nucleotide sequence ID" value="NZ_RKLT01000016.1"/>
</dbReference>
<accession>A0AAW4PGP6</accession>
<dbReference type="PANTHER" id="PTHR43437:SF3">
    <property type="entry name" value="HYDROXYACYL-THIOESTER DEHYDRATASE TYPE 2, MITOCHONDRIAL"/>
    <property type="match status" value="1"/>
</dbReference>
<dbReference type="SUPFAM" id="SSF54637">
    <property type="entry name" value="Thioesterase/thiol ester dehydrase-isomerase"/>
    <property type="match status" value="1"/>
</dbReference>
<dbReference type="CDD" id="cd03449">
    <property type="entry name" value="R_hydratase"/>
    <property type="match status" value="1"/>
</dbReference>
<reference evidence="2 3" key="1">
    <citation type="submission" date="2021-06" db="EMBL/GenBank/DDBJ databases">
        <title>Halomicroarcula sp. a new haloarchaeum isolated from saline soil.</title>
        <authorList>
            <person name="Duran-Viseras A."/>
            <person name="Sanchez-Porro C."/>
            <person name="Ventosa A."/>
        </authorList>
    </citation>
    <scope>NUCLEOTIDE SEQUENCE [LARGE SCALE GENOMIC DNA]</scope>
    <source>
        <strain evidence="2 3">F27</strain>
    </source>
</reference>
<name>A0AAW4PGP6_9EURY</name>
<protein>
    <submittedName>
        <fullName evidence="2">MaoC family dehydratase</fullName>
    </submittedName>
</protein>
<evidence type="ECO:0000259" key="1">
    <source>
        <dbReference type="Pfam" id="PF01575"/>
    </source>
</evidence>
<dbReference type="GO" id="GO:0019171">
    <property type="term" value="F:(3R)-hydroxyacyl-[acyl-carrier-protein] dehydratase activity"/>
    <property type="evidence" value="ECO:0007669"/>
    <property type="project" value="TreeGrafter"/>
</dbReference>
<dbReference type="PANTHER" id="PTHR43437">
    <property type="entry name" value="HYDROXYACYL-THIOESTER DEHYDRATASE TYPE 2, MITOCHONDRIAL-RELATED"/>
    <property type="match status" value="1"/>
</dbReference>
<dbReference type="Proteomes" id="UP001430455">
    <property type="component" value="Unassembled WGS sequence"/>
</dbReference>
<dbReference type="EMBL" id="RKLT01000016">
    <property type="protein sequence ID" value="MBX0297257.1"/>
    <property type="molecule type" value="Genomic_DNA"/>
</dbReference>
<gene>
    <name evidence="2" type="ORF">EGH23_20475</name>
</gene>
<evidence type="ECO:0000313" key="2">
    <source>
        <dbReference type="EMBL" id="MBX0297257.1"/>
    </source>
</evidence>